<feature type="transmembrane region" description="Helical" evidence="6">
    <location>
        <begin position="176"/>
        <end position="200"/>
    </location>
</feature>
<keyword evidence="4 6" id="KW-1133">Transmembrane helix</keyword>
<feature type="transmembrane region" description="Helical" evidence="6">
    <location>
        <begin position="359"/>
        <end position="382"/>
    </location>
</feature>
<feature type="transmembrane region" description="Helical" evidence="6">
    <location>
        <begin position="41"/>
        <end position="62"/>
    </location>
</feature>
<name>A0A9W4FGB5_9MYCO</name>
<sequence length="473" mass="50769">MALHELEKRAPTDVVVTATRPRSRHRVHDIGRGGEHFHRNASALILNTGISGGLGMAFWFLAARHYSDPDVGRGSAVISALMMLAGLIAVNAAGTVNRFIPKAGRHTTAVVAWAHILTVTVIAVLALAFLGTLEWWGPSFDLLRSPEMALWFCIAAVAVSVITIQENVLTALRASIWVPVANALFGVGKVVLLVVLAATFPRSGVFFAWVIPMIVVMVPLTLLIFGWLVPRHIRTYAHVFDVTRAEIGRFFAADYLGALFLFGTIFLVPVLVATRVEPHTYAYFYVAWSLAGVMSVVGNNMATSLAVEGVYDAPRLAENCRSALSRGLFLLLVGAVAVSLIAPYGLGLLGAGYVDAVPLLQLLAFATLPRAIVDIYIGVLRARGDGVQIARLQALRGVLVMGVVVTILYFVDEPFGIHTITAVGVAVLVGQLIAMLVALPGLAQLLGWRPDDRVMANVSITSAERITLLADRS</sequence>
<dbReference type="InterPro" id="IPR050833">
    <property type="entry name" value="Poly_Biosynth_Transport"/>
</dbReference>
<feature type="transmembrane region" description="Helical" evidence="6">
    <location>
        <begin position="74"/>
        <end position="96"/>
    </location>
</feature>
<gene>
    <name evidence="7" type="ORF">MGALJ_38060</name>
</gene>
<keyword evidence="5 6" id="KW-0472">Membrane</keyword>
<feature type="transmembrane region" description="Helical" evidence="6">
    <location>
        <begin position="250"/>
        <end position="273"/>
    </location>
</feature>
<keyword evidence="3 6" id="KW-0812">Transmembrane</keyword>
<feature type="transmembrane region" description="Helical" evidence="6">
    <location>
        <begin position="148"/>
        <end position="164"/>
    </location>
</feature>
<feature type="transmembrane region" description="Helical" evidence="6">
    <location>
        <begin position="417"/>
        <end position="439"/>
    </location>
</feature>
<evidence type="ECO:0000313" key="8">
    <source>
        <dbReference type="Proteomes" id="UP000465785"/>
    </source>
</evidence>
<keyword evidence="2" id="KW-1003">Cell membrane</keyword>
<feature type="transmembrane region" description="Helical" evidence="6">
    <location>
        <begin position="394"/>
        <end position="411"/>
    </location>
</feature>
<evidence type="ECO:0000256" key="6">
    <source>
        <dbReference type="SAM" id="Phobius"/>
    </source>
</evidence>
<evidence type="ECO:0000256" key="1">
    <source>
        <dbReference type="ARBA" id="ARBA00004651"/>
    </source>
</evidence>
<protein>
    <recommendedName>
        <fullName evidence="9">Polysaccharide biosynthesis protein</fullName>
    </recommendedName>
</protein>
<dbReference type="GO" id="GO:0005886">
    <property type="term" value="C:plasma membrane"/>
    <property type="evidence" value="ECO:0007669"/>
    <property type="project" value="UniProtKB-SubCell"/>
</dbReference>
<dbReference type="PANTHER" id="PTHR30250">
    <property type="entry name" value="PST FAMILY PREDICTED COLANIC ACID TRANSPORTER"/>
    <property type="match status" value="1"/>
</dbReference>
<dbReference type="KEGG" id="mgau:MGALJ_38060"/>
<proteinExistence type="predicted"/>
<evidence type="ECO:0008006" key="9">
    <source>
        <dbReference type="Google" id="ProtNLM"/>
    </source>
</evidence>
<reference evidence="7 8" key="1">
    <citation type="journal article" date="2019" name="Emerg. Microbes Infect.">
        <title>Comprehensive subspecies identification of 175 nontuberculous mycobacteria species based on 7547 genomic profiles.</title>
        <authorList>
            <person name="Matsumoto Y."/>
            <person name="Kinjo T."/>
            <person name="Motooka D."/>
            <person name="Nabeya D."/>
            <person name="Jung N."/>
            <person name="Uechi K."/>
            <person name="Horii T."/>
            <person name="Iida T."/>
            <person name="Fujita J."/>
            <person name="Nakamura S."/>
        </authorList>
    </citation>
    <scope>NUCLEOTIDE SEQUENCE [LARGE SCALE GENOMIC DNA]</scope>
    <source>
        <strain evidence="7 8">JCM 6399</strain>
    </source>
</reference>
<keyword evidence="8" id="KW-1185">Reference proteome</keyword>
<dbReference type="Proteomes" id="UP000465785">
    <property type="component" value="Chromosome"/>
</dbReference>
<evidence type="ECO:0000256" key="4">
    <source>
        <dbReference type="ARBA" id="ARBA00022989"/>
    </source>
</evidence>
<feature type="transmembrane region" description="Helical" evidence="6">
    <location>
        <begin position="328"/>
        <end position="353"/>
    </location>
</feature>
<evidence type="ECO:0000256" key="2">
    <source>
        <dbReference type="ARBA" id="ARBA00022475"/>
    </source>
</evidence>
<evidence type="ECO:0000313" key="7">
    <source>
        <dbReference type="EMBL" id="BBY94137.1"/>
    </source>
</evidence>
<evidence type="ECO:0000256" key="5">
    <source>
        <dbReference type="ARBA" id="ARBA00023136"/>
    </source>
</evidence>
<evidence type="ECO:0000256" key="3">
    <source>
        <dbReference type="ARBA" id="ARBA00022692"/>
    </source>
</evidence>
<dbReference type="PANTHER" id="PTHR30250:SF11">
    <property type="entry name" value="O-ANTIGEN TRANSPORTER-RELATED"/>
    <property type="match status" value="1"/>
</dbReference>
<dbReference type="RefSeq" id="WP_232076191.1">
    <property type="nucleotide sequence ID" value="NZ_AP022601.1"/>
</dbReference>
<organism evidence="7 8">
    <name type="scientific">Mycobacterium gallinarum</name>
    <dbReference type="NCBI Taxonomy" id="39689"/>
    <lineage>
        <taxon>Bacteria</taxon>
        <taxon>Bacillati</taxon>
        <taxon>Actinomycetota</taxon>
        <taxon>Actinomycetes</taxon>
        <taxon>Mycobacteriales</taxon>
        <taxon>Mycobacteriaceae</taxon>
        <taxon>Mycobacterium</taxon>
    </lineage>
</organism>
<feature type="transmembrane region" description="Helical" evidence="6">
    <location>
        <begin position="108"/>
        <end position="136"/>
    </location>
</feature>
<feature type="transmembrane region" description="Helical" evidence="6">
    <location>
        <begin position="206"/>
        <end position="229"/>
    </location>
</feature>
<dbReference type="EMBL" id="AP022601">
    <property type="protein sequence ID" value="BBY94137.1"/>
    <property type="molecule type" value="Genomic_DNA"/>
</dbReference>
<accession>A0A9W4FGB5</accession>
<feature type="transmembrane region" description="Helical" evidence="6">
    <location>
        <begin position="285"/>
        <end position="307"/>
    </location>
</feature>
<comment type="subcellular location">
    <subcellularLocation>
        <location evidence="1">Cell membrane</location>
        <topology evidence="1">Multi-pass membrane protein</topology>
    </subcellularLocation>
</comment>
<dbReference type="AlphaFoldDB" id="A0A9W4FGB5"/>